<dbReference type="GO" id="GO:0030246">
    <property type="term" value="F:carbohydrate binding"/>
    <property type="evidence" value="ECO:0007669"/>
    <property type="project" value="UniProtKB-KW"/>
</dbReference>
<protein>
    <submittedName>
        <fullName evidence="5">Putative galactoside-binding lectin</fullName>
    </submittedName>
</protein>
<dbReference type="InterPro" id="IPR000922">
    <property type="entry name" value="Lectin_gal-bd_dom"/>
</dbReference>
<feature type="chain" id="PRO_5004372129" evidence="3">
    <location>
        <begin position="22"/>
        <end position="331"/>
    </location>
</feature>
<comment type="similarity">
    <text evidence="1">Belongs to the G-protein coupled receptor 2 family. LN-TM7 subfamily.</text>
</comment>
<feature type="domain" description="SUEL-type lectin" evidence="4">
    <location>
        <begin position="224"/>
        <end position="312"/>
    </location>
</feature>
<proteinExistence type="evidence at transcript level"/>
<dbReference type="Gene3D" id="2.60.120.740">
    <property type="match status" value="3"/>
</dbReference>
<name>R4G4Z0_RHOPR</name>
<evidence type="ECO:0000313" key="5">
    <source>
        <dbReference type="EMBL" id="JAA77164.1"/>
    </source>
</evidence>
<keyword evidence="2 5" id="KW-0430">Lectin</keyword>
<sequence length="331" mass="36313">MYYIKLFLLSVALSSITAVSGEQKSSVACEHDKLTISCNDGYYIRIVNALYGRKQQSTCFRAGLVSNTNCAAGSALTVVQSRCDNLSKCTVDASNEVFGDPCFGTFKYLEVEYECVPSTKPSSVACEHQKLNISCNDGHYLWIVNALYGRKQSCICPMRNRVSNTNCSAGTALSVVQSRCNNLTNCSVDASSRMFGDPCIGTYKYLEVEYQCLPISGSKTSSVACEHDKLNIKCNPGYSLWIVNALYGRKQQSTCFRAGQVSNTNCAAGTALTVVQSRCNKLTECTVDASNGMFGDPCFGTYKYLEVEYQCLPNKQDVLLPIDIRMCNNCI</sequence>
<dbReference type="Pfam" id="PF02140">
    <property type="entry name" value="SUEL_Lectin"/>
    <property type="match status" value="3"/>
</dbReference>
<evidence type="ECO:0000256" key="2">
    <source>
        <dbReference type="ARBA" id="ARBA00022734"/>
    </source>
</evidence>
<dbReference type="FunFam" id="2.60.120.740:FF:000001">
    <property type="entry name" value="Adhesion G protein-coupled receptor L2"/>
    <property type="match status" value="3"/>
</dbReference>
<reference evidence="5" key="1">
    <citation type="submission" date="2013-04" db="EMBL/GenBank/DDBJ databases">
        <title>An insight into the transcriptome of the digestive tract of the blood sucking bug, Rhodnius prolixus.</title>
        <authorList>
            <person name="Ribeiro J.M.C."/>
            <person name="Genta F.A."/>
            <person name="Sorgine M.H.F."/>
            <person name="Paiva-Silva G.O."/>
            <person name="Majerowicz D."/>
            <person name="Medeiros M."/>
            <person name="Koerich L."/>
            <person name="Terra W.R."/>
            <person name="Ferreira C."/>
            <person name="Pimentel A.C."/>
            <person name="Bisch P.M."/>
            <person name="Diniz M.M.P."/>
            <person name="Nascimento R."/>
            <person name="Salmon D."/>
            <person name="Silber A.M."/>
            <person name="Alves M."/>
            <person name="Oliveira M.F."/>
            <person name="Gondim K.C."/>
            <person name="Silva Neto M.A.C."/>
            <person name="Atella G.C."/>
            <person name="Araujo H."/>
            <person name="Dias F.S."/>
            <person name="Polycarpo C.R."/>
            <person name="Fampa P."/>
            <person name="Melo A.C."/>
            <person name="Tanaka A.S."/>
            <person name="Balczun C."/>
            <person name="Oliveira J.H.M."/>
            <person name="Goncalves R."/>
            <person name="Lazoski C."/>
            <person name="Pereira M.A."/>
            <person name="Rivera-Pomar R."/>
            <person name="Diambra L."/>
            <person name="Schaub G.A."/>
            <person name="Garcia E.S."/>
            <person name="Azambuja P."/>
            <person name="Braz G.R.C."/>
            <person name="Oliveira P.L."/>
        </authorList>
    </citation>
    <scope>NUCLEOTIDE SEQUENCE</scope>
</reference>
<feature type="domain" description="SUEL-type lectin" evidence="4">
    <location>
        <begin position="125"/>
        <end position="213"/>
    </location>
</feature>
<accession>R4G4Z0</accession>
<evidence type="ECO:0000259" key="4">
    <source>
        <dbReference type="PROSITE" id="PS50228"/>
    </source>
</evidence>
<organism evidence="5">
    <name type="scientific">Rhodnius prolixus</name>
    <name type="common">Triatomid bug</name>
    <dbReference type="NCBI Taxonomy" id="13249"/>
    <lineage>
        <taxon>Eukaryota</taxon>
        <taxon>Metazoa</taxon>
        <taxon>Ecdysozoa</taxon>
        <taxon>Arthropoda</taxon>
        <taxon>Hexapoda</taxon>
        <taxon>Insecta</taxon>
        <taxon>Pterygota</taxon>
        <taxon>Neoptera</taxon>
        <taxon>Paraneoptera</taxon>
        <taxon>Hemiptera</taxon>
        <taxon>Heteroptera</taxon>
        <taxon>Panheteroptera</taxon>
        <taxon>Cimicomorpha</taxon>
        <taxon>Reduviidae</taxon>
        <taxon>Triatominae</taxon>
        <taxon>Rhodnius</taxon>
    </lineage>
</organism>
<evidence type="ECO:0000256" key="1">
    <source>
        <dbReference type="ARBA" id="ARBA00010933"/>
    </source>
</evidence>
<evidence type="ECO:0000256" key="3">
    <source>
        <dbReference type="SAM" id="SignalP"/>
    </source>
</evidence>
<dbReference type="EMBL" id="GAHY01000346">
    <property type="protein sequence ID" value="JAA77164.1"/>
    <property type="molecule type" value="mRNA"/>
</dbReference>
<feature type="signal peptide" evidence="3">
    <location>
        <begin position="1"/>
        <end position="21"/>
    </location>
</feature>
<keyword evidence="3" id="KW-0732">Signal</keyword>
<dbReference type="InterPro" id="IPR043159">
    <property type="entry name" value="Lectin_gal-bd_sf"/>
</dbReference>
<dbReference type="PROSITE" id="PS50228">
    <property type="entry name" value="SUEL_LECTIN"/>
    <property type="match status" value="3"/>
</dbReference>
<dbReference type="CDD" id="cd22827">
    <property type="entry name" value="Gal_Rha_Lectin_SUL-I-like"/>
    <property type="match status" value="3"/>
</dbReference>
<dbReference type="PANTHER" id="PTHR46780">
    <property type="entry name" value="PROTEIN EVA-1"/>
    <property type="match status" value="1"/>
</dbReference>
<dbReference type="AlphaFoldDB" id="R4G4Z0"/>
<dbReference type="HOGENOM" id="CLU_078349_0_0_1"/>
<dbReference type="VEuPathDB" id="VectorBase:RPRC011880"/>
<feature type="domain" description="SUEL-type lectin" evidence="4">
    <location>
        <begin position="28"/>
        <end position="116"/>
    </location>
</feature>